<accession>D7MSH3</accession>
<keyword evidence="2" id="KW-1185">Reference proteome</keyword>
<dbReference type="AlphaFoldDB" id="D7MSH3"/>
<gene>
    <name evidence="1" type="ORF">ARALYDRAFT_919200</name>
</gene>
<organism evidence="2">
    <name type="scientific">Arabidopsis lyrata subsp. lyrata</name>
    <name type="common">Lyre-leaved rock-cress</name>
    <dbReference type="NCBI Taxonomy" id="81972"/>
    <lineage>
        <taxon>Eukaryota</taxon>
        <taxon>Viridiplantae</taxon>
        <taxon>Streptophyta</taxon>
        <taxon>Embryophyta</taxon>
        <taxon>Tracheophyta</taxon>
        <taxon>Spermatophyta</taxon>
        <taxon>Magnoliopsida</taxon>
        <taxon>eudicotyledons</taxon>
        <taxon>Gunneridae</taxon>
        <taxon>Pentapetalae</taxon>
        <taxon>rosids</taxon>
        <taxon>malvids</taxon>
        <taxon>Brassicales</taxon>
        <taxon>Brassicaceae</taxon>
        <taxon>Camelineae</taxon>
        <taxon>Arabidopsis</taxon>
    </lineage>
</organism>
<protein>
    <submittedName>
        <fullName evidence="1">Predicted protein</fullName>
    </submittedName>
</protein>
<dbReference type="HOGENOM" id="CLU_2402683_0_0_1"/>
<dbReference type="EMBL" id="GL348720">
    <property type="protein sequence ID" value="EFH40905.1"/>
    <property type="molecule type" value="Genomic_DNA"/>
</dbReference>
<sequence length="93" mass="10626">MLSTVMSSHRRELLKSKRSSLSLDGRFPHRRWSFCHRKFPSGSLAADWVIKTVGGLSSPIKMSTTIDCFSKFLRAVMVLRLVVINANIYLLRD</sequence>
<evidence type="ECO:0000313" key="2">
    <source>
        <dbReference type="Proteomes" id="UP000008694"/>
    </source>
</evidence>
<reference evidence="2" key="1">
    <citation type="journal article" date="2011" name="Nat. Genet.">
        <title>The Arabidopsis lyrata genome sequence and the basis of rapid genome size change.</title>
        <authorList>
            <person name="Hu T.T."/>
            <person name="Pattyn P."/>
            <person name="Bakker E.G."/>
            <person name="Cao J."/>
            <person name="Cheng J.-F."/>
            <person name="Clark R.M."/>
            <person name="Fahlgren N."/>
            <person name="Fawcett J.A."/>
            <person name="Grimwood J."/>
            <person name="Gundlach H."/>
            <person name="Haberer G."/>
            <person name="Hollister J.D."/>
            <person name="Ossowski S."/>
            <person name="Ottilar R.P."/>
            <person name="Salamov A.A."/>
            <person name="Schneeberger K."/>
            <person name="Spannagl M."/>
            <person name="Wang X."/>
            <person name="Yang L."/>
            <person name="Nasrallah M.E."/>
            <person name="Bergelson J."/>
            <person name="Carrington J.C."/>
            <person name="Gaut B.S."/>
            <person name="Schmutz J."/>
            <person name="Mayer K.F.X."/>
            <person name="Van de Peer Y."/>
            <person name="Grigoriev I.V."/>
            <person name="Nordborg M."/>
            <person name="Weigel D."/>
            <person name="Guo Y.-L."/>
        </authorList>
    </citation>
    <scope>NUCLEOTIDE SEQUENCE [LARGE SCALE GENOMIC DNA]</scope>
    <source>
        <strain evidence="2">cv. MN47</strain>
    </source>
</reference>
<dbReference type="Gramene" id="scaffold_802600.1">
    <property type="protein sequence ID" value="scaffold_802600.1"/>
    <property type="gene ID" value="scaffold_802600.1"/>
</dbReference>
<name>D7MSH3_ARALL</name>
<evidence type="ECO:0000313" key="1">
    <source>
        <dbReference type="EMBL" id="EFH40905.1"/>
    </source>
</evidence>
<proteinExistence type="predicted"/>
<dbReference type="Proteomes" id="UP000008694">
    <property type="component" value="Unassembled WGS sequence"/>
</dbReference>